<comment type="caution">
    <text evidence="1">The sequence shown here is derived from an EMBL/GenBank/DDBJ whole genome shotgun (WGS) entry which is preliminary data.</text>
</comment>
<accession>A0A8X6ILN1</accession>
<dbReference type="Proteomes" id="UP000886998">
    <property type="component" value="Unassembled WGS sequence"/>
</dbReference>
<evidence type="ECO:0000313" key="1">
    <source>
        <dbReference type="EMBL" id="GFS49984.1"/>
    </source>
</evidence>
<protein>
    <submittedName>
        <fullName evidence="1">Uncharacterized protein</fullName>
    </submittedName>
</protein>
<organism evidence="1 2">
    <name type="scientific">Trichonephila inaurata madagascariensis</name>
    <dbReference type="NCBI Taxonomy" id="2747483"/>
    <lineage>
        <taxon>Eukaryota</taxon>
        <taxon>Metazoa</taxon>
        <taxon>Ecdysozoa</taxon>
        <taxon>Arthropoda</taxon>
        <taxon>Chelicerata</taxon>
        <taxon>Arachnida</taxon>
        <taxon>Araneae</taxon>
        <taxon>Araneomorphae</taxon>
        <taxon>Entelegynae</taxon>
        <taxon>Araneoidea</taxon>
        <taxon>Nephilidae</taxon>
        <taxon>Trichonephila</taxon>
        <taxon>Trichonephila inaurata</taxon>
    </lineage>
</organism>
<keyword evidence="2" id="KW-1185">Reference proteome</keyword>
<name>A0A8X6ILN1_9ARAC</name>
<dbReference type="EMBL" id="BMAV01026386">
    <property type="protein sequence ID" value="GFS49984.1"/>
    <property type="molecule type" value="Genomic_DNA"/>
</dbReference>
<sequence length="86" mass="10240">MAHNQLFSESLFDRLFQHNIVSTKGYVKANREELYAFRDFLVREAKDKTAALHKQRKELLDEALYLFKQDDLSPQETKKLVLILRK</sequence>
<dbReference type="OrthoDB" id="6420120at2759"/>
<gene>
    <name evidence="1" type="primary">AVEN_198022_1</name>
    <name evidence="1" type="ORF">TNIN_329051</name>
</gene>
<dbReference type="AlphaFoldDB" id="A0A8X6ILN1"/>
<proteinExistence type="predicted"/>
<evidence type="ECO:0000313" key="2">
    <source>
        <dbReference type="Proteomes" id="UP000886998"/>
    </source>
</evidence>
<reference evidence="1" key="1">
    <citation type="submission" date="2020-08" db="EMBL/GenBank/DDBJ databases">
        <title>Multicomponent nature underlies the extraordinary mechanical properties of spider dragline silk.</title>
        <authorList>
            <person name="Kono N."/>
            <person name="Nakamura H."/>
            <person name="Mori M."/>
            <person name="Yoshida Y."/>
            <person name="Ohtoshi R."/>
            <person name="Malay A.D."/>
            <person name="Moran D.A.P."/>
            <person name="Tomita M."/>
            <person name="Numata K."/>
            <person name="Arakawa K."/>
        </authorList>
    </citation>
    <scope>NUCLEOTIDE SEQUENCE</scope>
</reference>